<dbReference type="GeneID" id="100183593"/>
<dbReference type="InterPro" id="IPR013788">
    <property type="entry name" value="Hemocyanin/hexamerin"/>
</dbReference>
<dbReference type="InterPro" id="IPR037020">
    <property type="entry name" value="Hemocyanin_C_sf"/>
</dbReference>
<dbReference type="GO" id="GO:0016491">
    <property type="term" value="F:oxidoreductase activity"/>
    <property type="evidence" value="ECO:0007669"/>
    <property type="project" value="InterPro"/>
</dbReference>
<dbReference type="RefSeq" id="NP_001029009.2">
    <property type="nucleotide sequence ID" value="NM_001033837.2"/>
</dbReference>
<evidence type="ECO:0000256" key="3">
    <source>
        <dbReference type="ARBA" id="ARBA00009928"/>
    </source>
</evidence>
<evidence type="ECO:0000259" key="9">
    <source>
        <dbReference type="PROSITE" id="PS00498"/>
    </source>
</evidence>
<dbReference type="GO" id="GO:0046872">
    <property type="term" value="F:metal ion binding"/>
    <property type="evidence" value="ECO:0007669"/>
    <property type="project" value="UniProtKB-KW"/>
</dbReference>
<dbReference type="PANTHER" id="PTHR11511">
    <property type="entry name" value="LARVAL STORAGE PROTEIN/PHENOLOXIDASE"/>
    <property type="match status" value="1"/>
</dbReference>
<dbReference type="SUPFAM" id="SSF81296">
    <property type="entry name" value="E set domains"/>
    <property type="match status" value="1"/>
</dbReference>
<name>Q86NA6_CIOIN</name>
<keyword evidence="5" id="KW-0479">Metal-binding</keyword>
<dbReference type="InterPro" id="IPR002227">
    <property type="entry name" value="Tyrosinase_Cu-bd"/>
</dbReference>
<evidence type="ECO:0000256" key="7">
    <source>
        <dbReference type="ARBA" id="ARBA00023157"/>
    </source>
</evidence>
<dbReference type="SUPFAM" id="SSF48056">
    <property type="entry name" value="Di-copper centre-containing domain"/>
    <property type="match status" value="1"/>
</dbReference>
<feature type="region of interest" description="Disordered" evidence="8">
    <location>
        <begin position="114"/>
        <end position="134"/>
    </location>
</feature>
<dbReference type="OrthoDB" id="8119704at2759"/>
<evidence type="ECO:0000313" key="10">
    <source>
        <dbReference type="EMBL" id="CAD68058.1"/>
    </source>
</evidence>
<accession>Q86NA6</accession>
<dbReference type="InterPro" id="IPR014756">
    <property type="entry name" value="Ig_E-set"/>
</dbReference>
<dbReference type="Pfam" id="PF00372">
    <property type="entry name" value="Hemocyanin_M"/>
    <property type="match status" value="1"/>
</dbReference>
<sequence>MWIQRKKADTEFYQKRIEYLINWAPGDRDEEEDYEDASGIGLKQAFNGFNPEHREKSEILITELENVEEETDDLDAVLDYADARQRGREVNDMVYRYVIEAYLVHSKLCKKHNVRYPDPPKRDPSMTQSAAMTGSGIGVGTPNELWMNYWRCDADFNFHHNHWHAVYRGGRNLKTRQGELFGYMHAQMLARFNADRETWGLEPVKAYEFDEVPEGFDAGWEFAERYPWIYPRPDKQIWPRDIINENKHFEGEIEDLFDYGMIEYNGREQPLNSNFVGHILESSSGRWQRQFGGFHNMGHMAFVYTEAMRKLGNRNTTYMGTPLCAVRDPIFFRWHQHVDDLYQMWNDKVVTNLTKNSPDVIVDPCDVMIVPGLDMPADFDKWGGGDWAKTDFSCGEIKTKLREADLAFEWDYKLDHEPFSYHIRLKRKPVSKGELRLTLRLFICQERFVNQRRRWIEMDKFVYVMPANATYGVVKRHDRESSVIKRSHAATDGSDEVKKSNIEIKAGNCDCGWPYTMLLPRGNKNGEKWLLGVYVSDGKNDQINVCASCGSMSYCGTRDQIYPDKMTMGYPFSSKMSLDGKGEVKITEAAENLSNFCITPFTIVNDHPYTPPLPPPKKDPLRPVFSPLNTLGKFVSSNYSPSRLVGRFRVLLDDTDFHQMGIERVRVVMKGRRDQSYGICNMKLALRLGNTLNVDPRCNIPVMFNNLIETEVPVEGLTSDEVVLPVKTGGQNDYWLTFTLLSPGCYGLAENRDRTNTYRVHKRQTHDATQEDNWEIFQENMKQYSNIYCVGSVI</sequence>
<dbReference type="PANTHER" id="PTHR11511:SF4">
    <property type="entry name" value="PHENOLOXIDASE 2-RELATED"/>
    <property type="match status" value="1"/>
</dbReference>
<dbReference type="Gene3D" id="1.10.1280.10">
    <property type="entry name" value="Di-copper center containing domain from catechol oxidase"/>
    <property type="match status" value="1"/>
</dbReference>
<dbReference type="InterPro" id="IPR005203">
    <property type="entry name" value="Hemocyanin_C"/>
</dbReference>
<feature type="domain" description="Tyrosinase copper-binding" evidence="9">
    <location>
        <begin position="328"/>
        <end position="339"/>
    </location>
</feature>
<dbReference type="InterPro" id="IPR000896">
    <property type="entry name" value="Hemocyanin/hexamerin_mid_dom"/>
</dbReference>
<evidence type="ECO:0000256" key="1">
    <source>
        <dbReference type="ARBA" id="ARBA00004573"/>
    </source>
</evidence>
<dbReference type="GO" id="GO:0005576">
    <property type="term" value="C:extracellular region"/>
    <property type="evidence" value="ECO:0007669"/>
    <property type="project" value="UniProtKB-SubCell"/>
</dbReference>
<dbReference type="Gene3D" id="2.60.40.1520">
    <property type="entry name" value="Hemocyanin, C-terminal domain"/>
    <property type="match status" value="1"/>
</dbReference>
<dbReference type="PRINTS" id="PR00187">
    <property type="entry name" value="HAEMOCYANIN"/>
</dbReference>
<dbReference type="Pfam" id="PF03723">
    <property type="entry name" value="Hemocyanin_C"/>
    <property type="match status" value="1"/>
</dbReference>
<evidence type="ECO:0000256" key="4">
    <source>
        <dbReference type="ARBA" id="ARBA00022525"/>
    </source>
</evidence>
<protein>
    <submittedName>
        <fullName evidence="10">Hemocyanin-like protein 1</fullName>
    </submittedName>
</protein>
<dbReference type="PROSITE" id="PS00498">
    <property type="entry name" value="TYROSINASE_2"/>
    <property type="match status" value="1"/>
</dbReference>
<comment type="subcellular location">
    <subcellularLocation>
        <location evidence="1">Melanosome membrane</location>
        <topology evidence="1">Single-pass type I membrane protein</topology>
    </subcellularLocation>
    <subcellularLocation>
        <location evidence="2">Secreted</location>
    </subcellularLocation>
</comment>
<keyword evidence="6" id="KW-0470">Melanin biosynthesis</keyword>
<evidence type="ECO:0000256" key="8">
    <source>
        <dbReference type="SAM" id="MobiDB-lite"/>
    </source>
</evidence>
<dbReference type="AlphaFoldDB" id="Q86NA6"/>
<reference evidence="10" key="1">
    <citation type="journal article" date="2004" name="J. Comp. Physiol. B">
        <title>Putative phenoloxidases in the tunicate Ciona intestinalis and the origin of the arthropod hemocyanin superfamily.</title>
        <authorList>
            <person name="Immesberger A."/>
            <person name="Burmester T."/>
        </authorList>
    </citation>
    <scope>NUCLEOTIDE SEQUENCE</scope>
</reference>
<proteinExistence type="evidence at transcript level"/>
<dbReference type="GO" id="GO:0042438">
    <property type="term" value="P:melanin biosynthetic process"/>
    <property type="evidence" value="ECO:0007669"/>
    <property type="project" value="UniProtKB-KW"/>
</dbReference>
<dbReference type="InterPro" id="IPR008922">
    <property type="entry name" value="Di-copper_centre_dom_sf"/>
</dbReference>
<evidence type="ECO:0000256" key="6">
    <source>
        <dbReference type="ARBA" id="ARBA00023101"/>
    </source>
</evidence>
<evidence type="ECO:0000256" key="2">
    <source>
        <dbReference type="ARBA" id="ARBA00004613"/>
    </source>
</evidence>
<keyword evidence="4" id="KW-0964">Secreted</keyword>
<organism evidence="10">
    <name type="scientific">Ciona intestinalis</name>
    <name type="common">Transparent sea squirt</name>
    <name type="synonym">Ascidia intestinalis</name>
    <dbReference type="NCBI Taxonomy" id="7719"/>
    <lineage>
        <taxon>Eukaryota</taxon>
        <taxon>Metazoa</taxon>
        <taxon>Chordata</taxon>
        <taxon>Tunicata</taxon>
        <taxon>Ascidiacea</taxon>
        <taxon>Phlebobranchia</taxon>
        <taxon>Cionidae</taxon>
        <taxon>Ciona</taxon>
    </lineage>
</organism>
<comment type="similarity">
    <text evidence="3">Belongs to the tyrosinase family.</text>
</comment>
<gene>
    <name evidence="10" type="primary">hc-l</name>
</gene>
<dbReference type="EMBL" id="AJ547813">
    <property type="protein sequence ID" value="CAD68058.1"/>
    <property type="molecule type" value="mRNA"/>
</dbReference>
<keyword evidence="7" id="KW-1015">Disulfide bond</keyword>
<dbReference type="GO" id="GO:0031410">
    <property type="term" value="C:cytoplasmic vesicle"/>
    <property type="evidence" value="ECO:0007669"/>
    <property type="project" value="UniProtKB-ARBA"/>
</dbReference>
<evidence type="ECO:0000256" key="5">
    <source>
        <dbReference type="ARBA" id="ARBA00022723"/>
    </source>
</evidence>